<accession>A0A1T5HBH8</accession>
<proteinExistence type="predicted"/>
<evidence type="ECO:0000313" key="2">
    <source>
        <dbReference type="Proteomes" id="UP000190897"/>
    </source>
</evidence>
<name>A0A1T5HBH8_9BACT</name>
<dbReference type="EMBL" id="FUZA01000010">
    <property type="protein sequence ID" value="SKC17919.1"/>
    <property type="molecule type" value="Genomic_DNA"/>
</dbReference>
<dbReference type="AlphaFoldDB" id="A0A1T5HBH8"/>
<evidence type="ECO:0000313" key="1">
    <source>
        <dbReference type="EMBL" id="SKC17919.1"/>
    </source>
</evidence>
<gene>
    <name evidence="1" type="ORF">SAMN05660293_05213</name>
</gene>
<sequence>MNTLQNSTNKEMNGRNEKFIGNEPALMQQSEIVKEFFQTDSGSEMRGLS</sequence>
<organism evidence="1 2">
    <name type="scientific">Dyadobacter psychrophilus</name>
    <dbReference type="NCBI Taxonomy" id="651661"/>
    <lineage>
        <taxon>Bacteria</taxon>
        <taxon>Pseudomonadati</taxon>
        <taxon>Bacteroidota</taxon>
        <taxon>Cytophagia</taxon>
        <taxon>Cytophagales</taxon>
        <taxon>Spirosomataceae</taxon>
        <taxon>Dyadobacter</taxon>
    </lineage>
</organism>
<dbReference type="Proteomes" id="UP000190897">
    <property type="component" value="Unassembled WGS sequence"/>
</dbReference>
<keyword evidence="2" id="KW-1185">Reference proteome</keyword>
<reference evidence="2" key="1">
    <citation type="submission" date="2017-02" db="EMBL/GenBank/DDBJ databases">
        <authorList>
            <person name="Varghese N."/>
            <person name="Submissions S."/>
        </authorList>
    </citation>
    <scope>NUCLEOTIDE SEQUENCE [LARGE SCALE GENOMIC DNA]</scope>
    <source>
        <strain evidence="2">DSM 22270</strain>
    </source>
</reference>
<protein>
    <submittedName>
        <fullName evidence="1">Uncharacterized protein</fullName>
    </submittedName>
</protein>
<dbReference type="RefSeq" id="WP_170916727.1">
    <property type="nucleotide sequence ID" value="NZ_FUZA01000010.1"/>
</dbReference>